<dbReference type="HAMAP" id="MF_01216">
    <property type="entry name" value="Azoreductase_type1"/>
    <property type="match status" value="1"/>
</dbReference>
<dbReference type="GO" id="GO:0016655">
    <property type="term" value="F:oxidoreductase activity, acting on NAD(P)H, quinone or similar compound as acceptor"/>
    <property type="evidence" value="ECO:0007669"/>
    <property type="project" value="InterPro"/>
</dbReference>
<comment type="similarity">
    <text evidence="6">Belongs to the azoreductase type 1 family.</text>
</comment>
<dbReference type="EC" id="1.7.1.17" evidence="6"/>
<comment type="subunit">
    <text evidence="6">Homodimer.</text>
</comment>
<feature type="domain" description="Flavodoxin-like fold" evidence="7">
    <location>
        <begin position="2"/>
        <end position="193"/>
    </location>
</feature>
<evidence type="ECO:0000313" key="8">
    <source>
        <dbReference type="EMBL" id="SUI68371.1"/>
    </source>
</evidence>
<keyword evidence="4 6" id="KW-0520">NAD</keyword>
<dbReference type="AlphaFoldDB" id="A0A379ZU68"/>
<comment type="catalytic activity">
    <reaction evidence="5">
        <text>N,N-dimethyl-1,4-phenylenediamine + anthranilate + 2 NAD(+) = 2-(4-dimethylaminophenyl)diazenylbenzoate + 2 NADH + 2 H(+)</text>
        <dbReference type="Rhea" id="RHEA:55872"/>
        <dbReference type="ChEBI" id="CHEBI:15378"/>
        <dbReference type="ChEBI" id="CHEBI:15783"/>
        <dbReference type="ChEBI" id="CHEBI:16567"/>
        <dbReference type="ChEBI" id="CHEBI:57540"/>
        <dbReference type="ChEBI" id="CHEBI:57945"/>
        <dbReference type="ChEBI" id="CHEBI:71579"/>
        <dbReference type="EC" id="1.7.1.17"/>
    </reaction>
    <physiologicalReaction direction="right-to-left" evidence="5">
        <dbReference type="Rhea" id="RHEA:55874"/>
    </physiologicalReaction>
</comment>
<gene>
    <name evidence="6 8" type="primary">azoR</name>
    <name evidence="8" type="ORF">NCTC10738_01980</name>
</gene>
<comment type="catalytic activity">
    <reaction evidence="6">
        <text>2 a quinone + NADH + H(+) = 2 a 1,4-benzosemiquinone + NAD(+)</text>
        <dbReference type="Rhea" id="RHEA:65952"/>
        <dbReference type="ChEBI" id="CHEBI:15378"/>
        <dbReference type="ChEBI" id="CHEBI:57540"/>
        <dbReference type="ChEBI" id="CHEBI:57945"/>
        <dbReference type="ChEBI" id="CHEBI:132124"/>
        <dbReference type="ChEBI" id="CHEBI:134225"/>
    </reaction>
</comment>
<name>A0A379ZU68_9GAMM</name>
<dbReference type="PANTHER" id="PTHR43741">
    <property type="entry name" value="FMN-DEPENDENT NADH-AZOREDUCTASE 1"/>
    <property type="match status" value="1"/>
</dbReference>
<dbReference type="Pfam" id="PF02525">
    <property type="entry name" value="Flavodoxin_2"/>
    <property type="match status" value="1"/>
</dbReference>
<feature type="binding site" evidence="6">
    <location>
        <begin position="137"/>
        <end position="140"/>
    </location>
    <ligand>
        <name>FMN</name>
        <dbReference type="ChEBI" id="CHEBI:58210"/>
    </ligand>
</feature>
<dbReference type="InterPro" id="IPR023048">
    <property type="entry name" value="NADH:quinone_OxRdtase_FMN_depd"/>
</dbReference>
<feature type="binding site" evidence="6">
    <location>
        <begin position="16"/>
        <end position="18"/>
    </location>
    <ligand>
        <name>FMN</name>
        <dbReference type="ChEBI" id="CHEBI:58210"/>
    </ligand>
</feature>
<dbReference type="KEGG" id="salg:BS332_05730"/>
<evidence type="ECO:0000256" key="4">
    <source>
        <dbReference type="ARBA" id="ARBA00023027"/>
    </source>
</evidence>
<feature type="binding site" evidence="6">
    <location>
        <position position="10"/>
    </location>
    <ligand>
        <name>FMN</name>
        <dbReference type="ChEBI" id="CHEBI:58210"/>
    </ligand>
</feature>
<dbReference type="GO" id="GO:0010181">
    <property type="term" value="F:FMN binding"/>
    <property type="evidence" value="ECO:0007669"/>
    <property type="project" value="UniProtKB-UniRule"/>
</dbReference>
<keyword evidence="3 6" id="KW-0560">Oxidoreductase</keyword>
<dbReference type="InterPro" id="IPR050104">
    <property type="entry name" value="FMN-dep_NADH:Q_OxRdtase_AzoR1"/>
</dbReference>
<dbReference type="SUPFAM" id="SSF52218">
    <property type="entry name" value="Flavoproteins"/>
    <property type="match status" value="1"/>
</dbReference>
<evidence type="ECO:0000313" key="9">
    <source>
        <dbReference type="Proteomes" id="UP000254069"/>
    </source>
</evidence>
<dbReference type="EMBL" id="UGYO01000001">
    <property type="protein sequence ID" value="SUI68371.1"/>
    <property type="molecule type" value="Genomic_DNA"/>
</dbReference>
<dbReference type="EC" id="1.6.5.-" evidence="6"/>
<accession>A0A379ZU68</accession>
<keyword evidence="2 6" id="KW-0288">FMN</keyword>
<dbReference type="InterPro" id="IPR029039">
    <property type="entry name" value="Flavoprotein-like_sf"/>
</dbReference>
<keyword evidence="9" id="KW-1185">Reference proteome</keyword>
<evidence type="ECO:0000256" key="3">
    <source>
        <dbReference type="ARBA" id="ARBA00023002"/>
    </source>
</evidence>
<organism evidence="8 9">
    <name type="scientific">Shewanella algae</name>
    <dbReference type="NCBI Taxonomy" id="38313"/>
    <lineage>
        <taxon>Bacteria</taxon>
        <taxon>Pseudomonadati</taxon>
        <taxon>Pseudomonadota</taxon>
        <taxon>Gammaproteobacteria</taxon>
        <taxon>Alteromonadales</taxon>
        <taxon>Shewanellaceae</taxon>
        <taxon>Shewanella</taxon>
    </lineage>
</organism>
<evidence type="ECO:0000256" key="5">
    <source>
        <dbReference type="ARBA" id="ARBA00048542"/>
    </source>
</evidence>
<evidence type="ECO:0000256" key="1">
    <source>
        <dbReference type="ARBA" id="ARBA00022630"/>
    </source>
</evidence>
<proteinExistence type="inferred from homology"/>
<feature type="binding site" evidence="6">
    <location>
        <begin position="93"/>
        <end position="96"/>
    </location>
    <ligand>
        <name>FMN</name>
        <dbReference type="ChEBI" id="CHEBI:58210"/>
    </ligand>
</feature>
<evidence type="ECO:0000259" key="7">
    <source>
        <dbReference type="Pfam" id="PF02525"/>
    </source>
</evidence>
<keyword evidence="1 6" id="KW-0285">Flavoprotein</keyword>
<reference evidence="8 9" key="1">
    <citation type="submission" date="2018-06" db="EMBL/GenBank/DDBJ databases">
        <authorList>
            <consortium name="Pathogen Informatics"/>
            <person name="Doyle S."/>
        </authorList>
    </citation>
    <scope>NUCLEOTIDE SEQUENCE [LARGE SCALE GENOMIC DNA]</scope>
    <source>
        <strain evidence="8 9">NCTC10738</strain>
    </source>
</reference>
<dbReference type="Proteomes" id="UP000254069">
    <property type="component" value="Unassembled WGS sequence"/>
</dbReference>
<dbReference type="GO" id="GO:0009055">
    <property type="term" value="F:electron transfer activity"/>
    <property type="evidence" value="ECO:0007669"/>
    <property type="project" value="UniProtKB-UniRule"/>
</dbReference>
<comment type="function">
    <text evidence="6">Also exhibits azoreductase activity. Catalyzes the reductive cleavage of the azo bond in aromatic azo compounds to the corresponding amines.</text>
</comment>
<evidence type="ECO:0000256" key="2">
    <source>
        <dbReference type="ARBA" id="ARBA00022643"/>
    </source>
</evidence>
<sequence length="197" mass="20921">MSKVLVLKSSILGGYSQSGLLVDHLIKHWQEQGSSITVRDLAAEPLPVLDGEIATGLRGGEQLSERQQQALALSDELIQELKDHDTVVIAAPMYNFGIPTQLKNWIDLIARAGVSFSYTENGPVGLITGKRAVVITTRGGVHKDSTTDHVVPYLKTVLGFIGITEVETVYGEALNMGPDANAKGISAAKSSLAAISA</sequence>
<dbReference type="PANTHER" id="PTHR43741:SF2">
    <property type="entry name" value="FMN-DEPENDENT NADH:QUINONE OXIDOREDUCTASE"/>
    <property type="match status" value="1"/>
</dbReference>
<dbReference type="GO" id="GO:0016652">
    <property type="term" value="F:oxidoreductase activity, acting on NAD(P)H as acceptor"/>
    <property type="evidence" value="ECO:0007669"/>
    <property type="project" value="UniProtKB-UniRule"/>
</dbReference>
<protein>
    <recommendedName>
        <fullName evidence="6">FMN dependent NADH:quinone oxidoreductase</fullName>
        <ecNumber evidence="6">1.6.5.-</ecNumber>
    </recommendedName>
    <alternativeName>
        <fullName evidence="6">Azo-dye reductase</fullName>
    </alternativeName>
    <alternativeName>
        <fullName evidence="6">FMN-dependent NADH-azo compound oxidoreductase</fullName>
    </alternativeName>
    <alternativeName>
        <fullName evidence="6">FMN-dependent NADH-azoreductase</fullName>
        <ecNumber evidence="6">1.7.1.17</ecNumber>
    </alternativeName>
</protein>
<dbReference type="Gene3D" id="3.40.50.360">
    <property type="match status" value="1"/>
</dbReference>
<comment type="function">
    <text evidence="6">Quinone reductase that provides resistance to thiol-specific stress caused by electrophilic quinones.</text>
</comment>
<dbReference type="InterPro" id="IPR003680">
    <property type="entry name" value="Flavodoxin_fold"/>
</dbReference>
<comment type="cofactor">
    <cofactor evidence="6">
        <name>FMN</name>
        <dbReference type="ChEBI" id="CHEBI:58210"/>
    </cofactor>
    <text evidence="6">Binds 1 FMN per subunit.</text>
</comment>
<dbReference type="SMR" id="A0A379ZU68"/>
<dbReference type="RefSeq" id="WP_096142509.1">
    <property type="nucleotide sequence ID" value="NZ_AP024617.1"/>
</dbReference>
<evidence type="ECO:0000256" key="6">
    <source>
        <dbReference type="HAMAP-Rule" id="MF_01216"/>
    </source>
</evidence>